<feature type="compositionally biased region" description="Pro residues" evidence="1">
    <location>
        <begin position="32"/>
        <end position="42"/>
    </location>
</feature>
<accession>A0ABQ4EK58</accession>
<organism evidence="2 3">
    <name type="scientific">Plantactinospora mayteni</name>
    <dbReference type="NCBI Taxonomy" id="566021"/>
    <lineage>
        <taxon>Bacteria</taxon>
        <taxon>Bacillati</taxon>
        <taxon>Actinomycetota</taxon>
        <taxon>Actinomycetes</taxon>
        <taxon>Micromonosporales</taxon>
        <taxon>Micromonosporaceae</taxon>
        <taxon>Plantactinospora</taxon>
    </lineage>
</organism>
<dbReference type="Proteomes" id="UP000621500">
    <property type="component" value="Unassembled WGS sequence"/>
</dbReference>
<evidence type="ECO:0000256" key="1">
    <source>
        <dbReference type="SAM" id="MobiDB-lite"/>
    </source>
</evidence>
<sequence>MYHRYPARSRSAPPRADEPVPARPARPRPRRVPPPAIQPGPTTPSAAREMTVTHGASGQWDTVRLVPEGRRISRHPFDRRHGPETRMTAGYSRTPQSRIRKLSVPAR</sequence>
<dbReference type="EMBL" id="BONX01000008">
    <property type="protein sequence ID" value="GIG95099.1"/>
    <property type="molecule type" value="Genomic_DNA"/>
</dbReference>
<protein>
    <submittedName>
        <fullName evidence="2">Uncharacterized protein</fullName>
    </submittedName>
</protein>
<feature type="region of interest" description="Disordered" evidence="1">
    <location>
        <begin position="1"/>
        <end position="107"/>
    </location>
</feature>
<evidence type="ECO:0000313" key="3">
    <source>
        <dbReference type="Proteomes" id="UP000621500"/>
    </source>
</evidence>
<name>A0ABQ4EK58_9ACTN</name>
<gene>
    <name evidence="2" type="ORF">Pma05_16720</name>
</gene>
<comment type="caution">
    <text evidence="2">The sequence shown here is derived from an EMBL/GenBank/DDBJ whole genome shotgun (WGS) entry which is preliminary data.</text>
</comment>
<reference evidence="2 3" key="1">
    <citation type="submission" date="2021-01" db="EMBL/GenBank/DDBJ databases">
        <title>Whole genome shotgun sequence of Plantactinospora mayteni NBRC 109088.</title>
        <authorList>
            <person name="Komaki H."/>
            <person name="Tamura T."/>
        </authorList>
    </citation>
    <scope>NUCLEOTIDE SEQUENCE [LARGE SCALE GENOMIC DNA]</scope>
    <source>
        <strain evidence="2 3">NBRC 109088</strain>
    </source>
</reference>
<evidence type="ECO:0000313" key="2">
    <source>
        <dbReference type="EMBL" id="GIG95099.1"/>
    </source>
</evidence>
<proteinExistence type="predicted"/>
<feature type="compositionally biased region" description="Basic and acidic residues" evidence="1">
    <location>
        <begin position="67"/>
        <end position="84"/>
    </location>
</feature>
<keyword evidence="3" id="KW-1185">Reference proteome</keyword>